<gene>
    <name evidence="1" type="ORF">NARC_100117</name>
</gene>
<organism evidence="1 2">
    <name type="scientific">Candidatus Nitrosocosmicus arcticus</name>
    <dbReference type="NCBI Taxonomy" id="2035267"/>
    <lineage>
        <taxon>Archaea</taxon>
        <taxon>Nitrososphaerota</taxon>
        <taxon>Nitrososphaeria</taxon>
        <taxon>Nitrososphaerales</taxon>
        <taxon>Nitrososphaeraceae</taxon>
        <taxon>Candidatus Nitrosocosmicus</taxon>
    </lineage>
</organism>
<evidence type="ECO:0000313" key="2">
    <source>
        <dbReference type="Proteomes" id="UP000315289"/>
    </source>
</evidence>
<name>A0A557STY7_9ARCH</name>
<dbReference type="EMBL" id="VOAH01000010">
    <property type="protein sequence ID" value="TVP40055.1"/>
    <property type="molecule type" value="Genomic_DNA"/>
</dbReference>
<protein>
    <submittedName>
        <fullName evidence="1">Uncharacterized protein</fullName>
    </submittedName>
</protein>
<evidence type="ECO:0000313" key="1">
    <source>
        <dbReference type="EMBL" id="TVP40055.1"/>
    </source>
</evidence>
<dbReference type="AlphaFoldDB" id="A0A557STY7"/>
<accession>A0A557STY7</accession>
<dbReference type="Proteomes" id="UP000315289">
    <property type="component" value="Unassembled WGS sequence"/>
</dbReference>
<sequence length="67" mass="8041">MVCKDRNNENSVVTFQDYWKPYNRMSVKVKAMFEKRQVILNGVRCARRETYTGRSCAMYDNIVLINW</sequence>
<proteinExistence type="predicted"/>
<reference evidence="1 2" key="1">
    <citation type="journal article" date="2019" name="Front. Microbiol.">
        <title>Ammonia Oxidation by the Arctic Terrestrial Thaumarchaeote Candidatus Nitrosocosmicus arcticus Is Stimulated by Increasing Temperatures.</title>
        <authorList>
            <person name="Alves R.J.E."/>
            <person name="Kerou M."/>
            <person name="Zappe A."/>
            <person name="Bittner R."/>
            <person name="Abby S.S."/>
            <person name="Schmidt H.A."/>
            <person name="Pfeifer K."/>
            <person name="Schleper C."/>
        </authorList>
    </citation>
    <scope>NUCLEOTIDE SEQUENCE [LARGE SCALE GENOMIC DNA]</scope>
    <source>
        <strain evidence="1 2">Kfb</strain>
    </source>
</reference>
<keyword evidence="2" id="KW-1185">Reference proteome</keyword>
<comment type="caution">
    <text evidence="1">The sequence shown here is derived from an EMBL/GenBank/DDBJ whole genome shotgun (WGS) entry which is preliminary data.</text>
</comment>